<keyword evidence="3" id="KW-1185">Reference proteome</keyword>
<dbReference type="OrthoDB" id="2641850at2"/>
<dbReference type="InterPro" id="IPR041394">
    <property type="entry name" value="HEPN_Cthe2314"/>
</dbReference>
<accession>A0A2N5NAA1</accession>
<name>A0A2N5NAA1_9BACL</name>
<evidence type="ECO:0000259" key="1">
    <source>
        <dbReference type="Pfam" id="PF18730"/>
    </source>
</evidence>
<protein>
    <recommendedName>
        <fullName evidence="1">Cthe-2314-like HEPN domain-containing protein</fullName>
    </recommendedName>
</protein>
<feature type="domain" description="Cthe-2314-like HEPN" evidence="1">
    <location>
        <begin position="54"/>
        <end position="228"/>
    </location>
</feature>
<proteinExistence type="predicted"/>
<evidence type="ECO:0000313" key="2">
    <source>
        <dbReference type="EMBL" id="PLT47269.1"/>
    </source>
</evidence>
<dbReference type="Pfam" id="PF18730">
    <property type="entry name" value="HEPN_Cthe2314"/>
    <property type="match status" value="1"/>
</dbReference>
<comment type="caution">
    <text evidence="2">The sequence shown here is derived from an EMBL/GenBank/DDBJ whole genome shotgun (WGS) entry which is preliminary data.</text>
</comment>
<organism evidence="2 3">
    <name type="scientific">Paenibacillus pasadenensis</name>
    <dbReference type="NCBI Taxonomy" id="217090"/>
    <lineage>
        <taxon>Bacteria</taxon>
        <taxon>Bacillati</taxon>
        <taxon>Bacillota</taxon>
        <taxon>Bacilli</taxon>
        <taxon>Bacillales</taxon>
        <taxon>Paenibacillaceae</taxon>
        <taxon>Paenibacillus</taxon>
    </lineage>
</organism>
<reference evidence="2 3" key="1">
    <citation type="submission" date="2017-05" db="EMBL/GenBank/DDBJ databases">
        <title>Functional genome analysis of Paenibacillus pasadenensis strain R16: insights on endophytic life style and antifungal activity.</title>
        <authorList>
            <person name="Passera A."/>
            <person name="Marcolungo L."/>
            <person name="Casati P."/>
            <person name="Brasca M."/>
            <person name="Quaglino F."/>
            <person name="Delledonne M."/>
        </authorList>
    </citation>
    <scope>NUCLEOTIDE SEQUENCE [LARGE SCALE GENOMIC DNA]</scope>
    <source>
        <strain evidence="2 3">R16</strain>
    </source>
</reference>
<sequence length="241" mass="27337">MLRMLFGEEPAAPAGVVADALKAMQAYASAMHLHAVAGRDQDHKARTREVMAFGLMASLDELEQSCYAASRFGALVTSDSWADMPQEERLHYRRYVYFDKNAFIRLFSLLDKLGTLLNEALELNTQQFKERFSYFTVLRRMREKKLHLALGGPLSDLKARHEKPVARLRKRRNEEIHNLNSELQDDLLQMHLHFGEEIGLESISDQLEDMASGLELAAASLQLAFAYLAKLAEEKAPQSGR</sequence>
<dbReference type="Proteomes" id="UP000234789">
    <property type="component" value="Unassembled WGS sequence"/>
</dbReference>
<dbReference type="EMBL" id="NFEZ01000003">
    <property type="protein sequence ID" value="PLT47269.1"/>
    <property type="molecule type" value="Genomic_DNA"/>
</dbReference>
<gene>
    <name evidence="2" type="ORF">B8V81_1493</name>
</gene>
<dbReference type="AlphaFoldDB" id="A0A2N5NAA1"/>
<evidence type="ECO:0000313" key="3">
    <source>
        <dbReference type="Proteomes" id="UP000234789"/>
    </source>
</evidence>
<dbReference type="RefSeq" id="WP_028600522.1">
    <property type="nucleotide sequence ID" value="NZ_BIMM01000060.1"/>
</dbReference>